<feature type="region of interest" description="Disordered" evidence="1">
    <location>
        <begin position="1"/>
        <end position="66"/>
    </location>
</feature>
<sequence>MNISQPSAPPLTAIPQPPIHHRHTRSIDSSPAPENQIKDRITDSEDKKTDDKQKHISGAPSNPETSIYSATIYGENSAPPPNKNFTLEERKNHIDSYAHRVKNQIKNVETGSENERNVKFQNVRQFLEPSGYFSGGLLAAGYDPHEKITATFTSYVGKGKPETLNNTFQRTYYAWEIAAGALAHDEVQRGGPINFNFMEIPEKDKSLVADLTSVGKKLQDHWENDFTSPIKSGFNLLGELGFPGASIGSQLLGDSGVTKEIALRSGKADAYLVRGTLQNFRNNQDSFEILSPEGKETIIRTLDKNGQVIIPNIYGYPLSGYAFIPYTPYDGDYKSRPTQGLMIDLKNGSLHEIHGDKEFATWAKDNRDNLLQSFNARDKQGGKDAHWPMAGEVLDNLISGANAHYPGYYSKLSDQSIPVSQTFNYTSSRGSDYNLKYGNLNDGIAEKYQAVNTKNAAWADQTEVFGSSQQTWKAAKEFWGNTFAYIPGLGNQGNIVFGTHDGIYGMTASDRVGGNAAAVISALQLAHDAAPFAAEASLSEVPLSFNALKAEDYSWRYNSQNNDFELVRASEAESGTNEVETSRQGRTETSSEAGDIRPKQPETINPLRPSQSGHISQHAVPDGEKVIEYAVRNAKGIYQVKDPLTGADSWFIRYTDAQGIPGVYEIKSDFKLNNGYVQIIDPKTRTPIMTVHSSGHGEWAPASGKGGIKWPWERTPSPTPSDDPKSPTTFANNFLDLDGKKLPSSDRIDEFLKVREGTQYDFAGSNYEENGVIKTKFQVDWSIEDNNFAVAPGEKAQLTEHSSNKYSPNFVLDLNRNTYTVVTTENGLPVSKPLNAGAGSGSAEGIRQGRLQQFEQLIPDADLRASISEVAHQGSLAPAVTDLSPGSMLQDGYYFAADDTQFYIVYDPAKDLTKVQITSKGHLSYPDKDIRNIPGVEVTIRRTFTIRKGNELGSPYPIDKDAPTNIEVSVAPRNEVTR</sequence>
<dbReference type="Proteomes" id="UP000199620">
    <property type="component" value="Chromosome I"/>
</dbReference>
<gene>
    <name evidence="2" type="ORF">SAMN04490181_3642</name>
</gene>
<protein>
    <submittedName>
        <fullName evidence="2">Uncharacterized protein</fullName>
    </submittedName>
</protein>
<evidence type="ECO:0000313" key="2">
    <source>
        <dbReference type="EMBL" id="SDV04901.1"/>
    </source>
</evidence>
<feature type="region of interest" description="Disordered" evidence="1">
    <location>
        <begin position="569"/>
        <end position="620"/>
    </location>
</feature>
<name>A0ABY0WFY7_9PSED</name>
<evidence type="ECO:0000256" key="1">
    <source>
        <dbReference type="SAM" id="MobiDB-lite"/>
    </source>
</evidence>
<proteinExistence type="predicted"/>
<reference evidence="2 3" key="1">
    <citation type="submission" date="2016-10" db="EMBL/GenBank/DDBJ databases">
        <authorList>
            <person name="Varghese N."/>
            <person name="Submissions S."/>
        </authorList>
    </citation>
    <scope>NUCLEOTIDE SEQUENCE [LARGE SCALE GENOMIC DNA]</scope>
    <source>
        <strain evidence="2 3">BS2771</strain>
    </source>
</reference>
<evidence type="ECO:0000313" key="3">
    <source>
        <dbReference type="Proteomes" id="UP000199620"/>
    </source>
</evidence>
<dbReference type="RefSeq" id="WP_223232724.1">
    <property type="nucleotide sequence ID" value="NZ_BMNU01000002.1"/>
</dbReference>
<feature type="compositionally biased region" description="Basic and acidic residues" evidence="1">
    <location>
        <begin position="36"/>
        <end position="54"/>
    </location>
</feature>
<keyword evidence="3" id="KW-1185">Reference proteome</keyword>
<dbReference type="EMBL" id="LT629800">
    <property type="protein sequence ID" value="SDV04901.1"/>
    <property type="molecule type" value="Genomic_DNA"/>
</dbReference>
<accession>A0ABY0WFY7</accession>
<organism evidence="2 3">
    <name type="scientific">Pseudomonas brenneri</name>
    <dbReference type="NCBI Taxonomy" id="129817"/>
    <lineage>
        <taxon>Bacteria</taxon>
        <taxon>Pseudomonadati</taxon>
        <taxon>Pseudomonadota</taxon>
        <taxon>Gammaproteobacteria</taxon>
        <taxon>Pseudomonadales</taxon>
        <taxon>Pseudomonadaceae</taxon>
        <taxon>Pseudomonas</taxon>
    </lineage>
</organism>